<dbReference type="InterPro" id="IPR036737">
    <property type="entry name" value="OmpA-like_sf"/>
</dbReference>
<evidence type="ECO:0000256" key="7">
    <source>
        <dbReference type="SAM" id="MobiDB-lite"/>
    </source>
</evidence>
<keyword evidence="6" id="KW-0175">Coiled coil</keyword>
<dbReference type="AlphaFoldDB" id="A0A286GNI9"/>
<dbReference type="InterPro" id="IPR006665">
    <property type="entry name" value="OmpA-like"/>
</dbReference>
<feature type="domain" description="OmpA-like" evidence="8">
    <location>
        <begin position="571"/>
        <end position="688"/>
    </location>
</feature>
<dbReference type="PROSITE" id="PS50005">
    <property type="entry name" value="TPR"/>
    <property type="match status" value="1"/>
</dbReference>
<accession>A0A286GNI9</accession>
<dbReference type="InterPro" id="IPR006664">
    <property type="entry name" value="OMP_bac"/>
</dbReference>
<keyword evidence="10" id="KW-1185">Reference proteome</keyword>
<keyword evidence="3" id="KW-0998">Cell outer membrane</keyword>
<evidence type="ECO:0000256" key="5">
    <source>
        <dbReference type="PROSITE-ProRule" id="PRU00473"/>
    </source>
</evidence>
<dbReference type="InterPro" id="IPR011990">
    <property type="entry name" value="TPR-like_helical_dom_sf"/>
</dbReference>
<dbReference type="CDD" id="cd07185">
    <property type="entry name" value="OmpA_C-like"/>
    <property type="match status" value="1"/>
</dbReference>
<dbReference type="GO" id="GO:0009279">
    <property type="term" value="C:cell outer membrane"/>
    <property type="evidence" value="ECO:0007669"/>
    <property type="project" value="UniProtKB-SubCell"/>
</dbReference>
<dbReference type="EMBL" id="OCNH01000006">
    <property type="protein sequence ID" value="SOD97107.1"/>
    <property type="molecule type" value="Genomic_DNA"/>
</dbReference>
<dbReference type="PROSITE" id="PS51123">
    <property type="entry name" value="OMPA_2"/>
    <property type="match status" value="1"/>
</dbReference>
<dbReference type="SMART" id="SM00028">
    <property type="entry name" value="TPR"/>
    <property type="match status" value="2"/>
</dbReference>
<name>A0A286GNI9_9BACT</name>
<dbReference type="SUPFAM" id="SSF103088">
    <property type="entry name" value="OmpA-like"/>
    <property type="match status" value="1"/>
</dbReference>
<dbReference type="PRINTS" id="PR01021">
    <property type="entry name" value="OMPADOMAIN"/>
</dbReference>
<evidence type="ECO:0000313" key="10">
    <source>
        <dbReference type="Proteomes" id="UP000219452"/>
    </source>
</evidence>
<dbReference type="InterPro" id="IPR050330">
    <property type="entry name" value="Bact_OuterMem_StrucFunc"/>
</dbReference>
<feature type="compositionally biased region" description="Polar residues" evidence="7">
    <location>
        <begin position="232"/>
        <end position="249"/>
    </location>
</feature>
<evidence type="ECO:0000313" key="9">
    <source>
        <dbReference type="EMBL" id="SOD97107.1"/>
    </source>
</evidence>
<protein>
    <submittedName>
        <fullName evidence="9">WD40-like Beta Propeller Repeat</fullName>
    </submittedName>
</protein>
<feature type="repeat" description="TPR" evidence="4">
    <location>
        <begin position="79"/>
        <end position="112"/>
    </location>
</feature>
<proteinExistence type="predicted"/>
<dbReference type="Pfam" id="PF00691">
    <property type="entry name" value="OmpA"/>
    <property type="match status" value="1"/>
</dbReference>
<dbReference type="InterPro" id="IPR011042">
    <property type="entry name" value="6-blade_b-propeller_TolB-like"/>
</dbReference>
<evidence type="ECO:0000259" key="8">
    <source>
        <dbReference type="PROSITE" id="PS51123"/>
    </source>
</evidence>
<evidence type="ECO:0000256" key="2">
    <source>
        <dbReference type="ARBA" id="ARBA00023136"/>
    </source>
</evidence>
<dbReference type="Pfam" id="PF07676">
    <property type="entry name" value="PD40"/>
    <property type="match status" value="3"/>
</dbReference>
<dbReference type="Gene3D" id="1.25.40.10">
    <property type="entry name" value="Tetratricopeptide repeat domain"/>
    <property type="match status" value="1"/>
</dbReference>
<organism evidence="9 10">
    <name type="scientific">Spirosoma fluviale</name>
    <dbReference type="NCBI Taxonomy" id="1597977"/>
    <lineage>
        <taxon>Bacteria</taxon>
        <taxon>Pseudomonadati</taxon>
        <taxon>Bacteroidota</taxon>
        <taxon>Cytophagia</taxon>
        <taxon>Cytophagales</taxon>
        <taxon>Cytophagaceae</taxon>
        <taxon>Spirosoma</taxon>
    </lineage>
</organism>
<gene>
    <name evidence="9" type="ORF">SAMN06269250_5668</name>
</gene>
<evidence type="ECO:0000256" key="4">
    <source>
        <dbReference type="PROSITE-ProRule" id="PRU00339"/>
    </source>
</evidence>
<dbReference type="SUPFAM" id="SSF48452">
    <property type="entry name" value="TPR-like"/>
    <property type="match status" value="1"/>
</dbReference>
<reference evidence="10" key="1">
    <citation type="submission" date="2017-09" db="EMBL/GenBank/DDBJ databases">
        <authorList>
            <person name="Varghese N."/>
            <person name="Submissions S."/>
        </authorList>
    </citation>
    <scope>NUCLEOTIDE SEQUENCE [LARGE SCALE GENOMIC DNA]</scope>
    <source>
        <strain evidence="10">DSM 29961</strain>
    </source>
</reference>
<dbReference type="Pfam" id="PF14559">
    <property type="entry name" value="TPR_19"/>
    <property type="match status" value="1"/>
</dbReference>
<sequence length="688" mass="75524">MSRPNFQYLGRETAICFFSHMKINTLSVLLVVFGLASGLTGCNSAMQAYKKGVRHYDAGEYNLALTQFQKAAKGAIDPARLNYYTAESYRLSNRFSEAVPFYQKAIEANTTEPDARFNYAYALKSQGNYTGALEQLQQYVANAPKTTAKATLDKARREVETLKAINIIAQNKSLITLRNMSNLNSPGAEFAPVVRGEELVFTASRKETVYKNNGQPMLGLYKTKLNQKPDETGSTGASGQPEPFSTNIFQGDVNEGTPAFSKDGKTMILARGNNGKRKGGLDVDLYISRLGEGNAWSQPLRLPISDSLAWDGSPAFSADGKTLYFASNRAGGAGGIDLYRTSIDASGRFSRPVNMGRDINTPGDEMFPYVGANAKLYFASDGHPGLGKLDVFVATRSGGVTRVENMGQPINSPADDFGLIYTEPTKGFMASNRGGGKGDDDIYFFQEGPISDTTTTIVQTPPANAPKIVRYFIAGTVSANETPIVPLDSARVRILDDATGQPIAEATTGQPGTFGKYPLQEGKDYTLLAERRGYLTRREQFTMQGKSIPAIFLTKAQTDTTFNVALLLDRATLNRTFVLENIYYDLNKFNIRPDAAEELDKLVTILKDNPTLKIELSSHTDARDTDAYNMKLSQNRAKSAVEYIVSKGVDASRMIAKGYGETQLIVKNAKTEEEHQRNRRTEFKILEL</sequence>
<dbReference type="Gene3D" id="3.30.1330.60">
    <property type="entry name" value="OmpA-like domain"/>
    <property type="match status" value="1"/>
</dbReference>
<dbReference type="PANTHER" id="PTHR30329">
    <property type="entry name" value="STATOR ELEMENT OF FLAGELLAR MOTOR COMPLEX"/>
    <property type="match status" value="1"/>
</dbReference>
<evidence type="ECO:0000256" key="3">
    <source>
        <dbReference type="ARBA" id="ARBA00023237"/>
    </source>
</evidence>
<dbReference type="Proteomes" id="UP000219452">
    <property type="component" value="Unassembled WGS sequence"/>
</dbReference>
<feature type="region of interest" description="Disordered" evidence="7">
    <location>
        <begin position="226"/>
        <end position="250"/>
    </location>
</feature>
<comment type="subcellular location">
    <subcellularLocation>
        <location evidence="1">Cell outer membrane</location>
    </subcellularLocation>
</comment>
<keyword evidence="4" id="KW-0802">TPR repeat</keyword>
<evidence type="ECO:0000256" key="1">
    <source>
        <dbReference type="ARBA" id="ARBA00004442"/>
    </source>
</evidence>
<dbReference type="Gene3D" id="2.120.10.30">
    <property type="entry name" value="TolB, C-terminal domain"/>
    <property type="match status" value="1"/>
</dbReference>
<dbReference type="InterPro" id="IPR019734">
    <property type="entry name" value="TPR_rpt"/>
</dbReference>
<dbReference type="InterPro" id="IPR011659">
    <property type="entry name" value="WD40"/>
</dbReference>
<dbReference type="SUPFAM" id="SSF82171">
    <property type="entry name" value="DPP6 N-terminal domain-like"/>
    <property type="match status" value="1"/>
</dbReference>
<keyword evidence="2 5" id="KW-0472">Membrane</keyword>
<evidence type="ECO:0000256" key="6">
    <source>
        <dbReference type="SAM" id="Coils"/>
    </source>
</evidence>
<feature type="coiled-coil region" evidence="6">
    <location>
        <begin position="145"/>
        <end position="172"/>
    </location>
</feature>
<dbReference type="PANTHER" id="PTHR30329:SF21">
    <property type="entry name" value="LIPOPROTEIN YIAD-RELATED"/>
    <property type="match status" value="1"/>
</dbReference>